<feature type="transmembrane region" description="Helical" evidence="8">
    <location>
        <begin position="221"/>
        <end position="239"/>
    </location>
</feature>
<evidence type="ECO:0000256" key="1">
    <source>
        <dbReference type="ARBA" id="ARBA00004651"/>
    </source>
</evidence>
<keyword evidence="7 8" id="KW-0472">Membrane</keyword>
<protein>
    <recommendedName>
        <fullName evidence="8">Probable membrane transporter protein</fullName>
    </recommendedName>
</protein>
<keyword evidence="10" id="KW-1185">Reference proteome</keyword>
<dbReference type="GO" id="GO:0005886">
    <property type="term" value="C:plasma membrane"/>
    <property type="evidence" value="ECO:0007669"/>
    <property type="project" value="UniProtKB-SubCell"/>
</dbReference>
<name>A0A4R4USX9_9PSEU</name>
<keyword evidence="5 8" id="KW-0812">Transmembrane</keyword>
<evidence type="ECO:0000313" key="9">
    <source>
        <dbReference type="EMBL" id="TDC93506.1"/>
    </source>
</evidence>
<feature type="transmembrane region" description="Helical" evidence="8">
    <location>
        <begin position="98"/>
        <end position="116"/>
    </location>
</feature>
<feature type="transmembrane region" description="Helical" evidence="8">
    <location>
        <begin position="73"/>
        <end position="92"/>
    </location>
</feature>
<accession>A0A4R4USX9</accession>
<dbReference type="Pfam" id="PF01925">
    <property type="entry name" value="TauE"/>
    <property type="match status" value="1"/>
</dbReference>
<evidence type="ECO:0000256" key="6">
    <source>
        <dbReference type="ARBA" id="ARBA00022989"/>
    </source>
</evidence>
<dbReference type="RefSeq" id="WP_132622238.1">
    <property type="nucleotide sequence ID" value="NZ_SMKV01000010.1"/>
</dbReference>
<sequence length="242" mass="24374">MSAATAVLLAVPVLIGALTQRTTGLGFGLVGGPLMVAAAGPHIGVSLSNALSMVLCGTVLARTWRDTHWRSVLMLALPAIAAIPLGAFVAAVSPTGPLLVLIGSMVIVAVAATVLAGRQRLLRGAPGAVIAGAISGFMSVTAGVGGPMVSVYALSEQWARRVLIPTAQAYLLVVNFGSLVAKGIPEVSWLGWVCCGAALVIGAIAGEWLDERIAAKTGRRLIIGVALIGGASAVVRGVVTML</sequence>
<proteinExistence type="inferred from homology"/>
<organism evidence="9 10">
    <name type="scientific">Saccharopolyspora aridisoli</name>
    <dbReference type="NCBI Taxonomy" id="2530385"/>
    <lineage>
        <taxon>Bacteria</taxon>
        <taxon>Bacillati</taxon>
        <taxon>Actinomycetota</taxon>
        <taxon>Actinomycetes</taxon>
        <taxon>Pseudonocardiales</taxon>
        <taxon>Pseudonocardiaceae</taxon>
        <taxon>Saccharopolyspora</taxon>
    </lineage>
</organism>
<reference evidence="9 10" key="1">
    <citation type="submission" date="2019-03" db="EMBL/GenBank/DDBJ databases">
        <title>Draft genome sequences of novel Actinobacteria.</title>
        <authorList>
            <person name="Sahin N."/>
            <person name="Ay H."/>
            <person name="Saygin H."/>
        </authorList>
    </citation>
    <scope>NUCLEOTIDE SEQUENCE [LARGE SCALE GENOMIC DNA]</scope>
    <source>
        <strain evidence="9 10">16K404</strain>
    </source>
</reference>
<dbReference type="PANTHER" id="PTHR30269">
    <property type="entry name" value="TRANSMEMBRANE PROTEIN YFCA"/>
    <property type="match status" value="1"/>
</dbReference>
<evidence type="ECO:0000256" key="8">
    <source>
        <dbReference type="RuleBase" id="RU363041"/>
    </source>
</evidence>
<feature type="transmembrane region" description="Helical" evidence="8">
    <location>
        <begin position="128"/>
        <end position="154"/>
    </location>
</feature>
<evidence type="ECO:0000313" key="10">
    <source>
        <dbReference type="Proteomes" id="UP000294744"/>
    </source>
</evidence>
<evidence type="ECO:0000256" key="3">
    <source>
        <dbReference type="ARBA" id="ARBA00022448"/>
    </source>
</evidence>
<comment type="similarity">
    <text evidence="2 8">Belongs to the 4-toluene sulfonate uptake permease (TSUP) (TC 2.A.102) family.</text>
</comment>
<dbReference type="PANTHER" id="PTHR30269:SF37">
    <property type="entry name" value="MEMBRANE TRANSPORTER PROTEIN"/>
    <property type="match status" value="1"/>
</dbReference>
<evidence type="ECO:0000256" key="4">
    <source>
        <dbReference type="ARBA" id="ARBA00022475"/>
    </source>
</evidence>
<evidence type="ECO:0000256" key="5">
    <source>
        <dbReference type="ARBA" id="ARBA00022692"/>
    </source>
</evidence>
<dbReference type="InterPro" id="IPR052017">
    <property type="entry name" value="TSUP"/>
</dbReference>
<dbReference type="InterPro" id="IPR002781">
    <property type="entry name" value="TM_pro_TauE-like"/>
</dbReference>
<evidence type="ECO:0000256" key="2">
    <source>
        <dbReference type="ARBA" id="ARBA00009142"/>
    </source>
</evidence>
<dbReference type="EMBL" id="SMKV01000010">
    <property type="protein sequence ID" value="TDC93506.1"/>
    <property type="molecule type" value="Genomic_DNA"/>
</dbReference>
<keyword evidence="6 8" id="KW-1133">Transmembrane helix</keyword>
<dbReference type="AlphaFoldDB" id="A0A4R4USX9"/>
<comment type="subcellular location">
    <subcellularLocation>
        <location evidence="1 8">Cell membrane</location>
        <topology evidence="1 8">Multi-pass membrane protein</topology>
    </subcellularLocation>
</comment>
<gene>
    <name evidence="9" type="ORF">E1161_10885</name>
</gene>
<keyword evidence="4 8" id="KW-1003">Cell membrane</keyword>
<keyword evidence="3" id="KW-0813">Transport</keyword>
<feature type="transmembrane region" description="Helical" evidence="8">
    <location>
        <begin position="43"/>
        <end position="61"/>
    </location>
</feature>
<evidence type="ECO:0000256" key="7">
    <source>
        <dbReference type="ARBA" id="ARBA00023136"/>
    </source>
</evidence>
<dbReference type="Proteomes" id="UP000294744">
    <property type="component" value="Unassembled WGS sequence"/>
</dbReference>
<comment type="caution">
    <text evidence="9">The sequence shown here is derived from an EMBL/GenBank/DDBJ whole genome shotgun (WGS) entry which is preliminary data.</text>
</comment>
<dbReference type="OrthoDB" id="3872971at2"/>
<feature type="transmembrane region" description="Helical" evidence="8">
    <location>
        <begin position="189"/>
        <end position="209"/>
    </location>
</feature>